<sequence>MEYSKRNKEGKKAATIGIAGNIFLTIFNITIGIISGSFALVAEGAHTLSDIATSVIAYVGFKIGQKPPDDEHPLGHGRAESIAGLVIVIFLTLIAYEIISLAIEKLFFGSNISSPTYLAGIMALAGIIINIFMSRYIINVGKRINSPAIVADGKHQQMDILSCIAILISVILSQFGYTFLDPLVGLIIGLFVLKAAFEVGKDNINNIMGKLPSKELIDEIKEVSNSIDGVYGVHSIRVNYFGSYATLTLHVEVKSDLSLNKSHEIIHKVQDKLTEKIDIVQLVIAHACPYGEEYDHKEPLDKM</sequence>
<dbReference type="InterPro" id="IPR002524">
    <property type="entry name" value="Cation_efflux"/>
</dbReference>
<organism evidence="10 11">
    <name type="scientific">Methanobrevibacter arboriphilus</name>
    <dbReference type="NCBI Taxonomy" id="39441"/>
    <lineage>
        <taxon>Archaea</taxon>
        <taxon>Methanobacteriati</taxon>
        <taxon>Methanobacteriota</taxon>
        <taxon>Methanomada group</taxon>
        <taxon>Methanobacteria</taxon>
        <taxon>Methanobacteriales</taxon>
        <taxon>Methanobacteriaceae</taxon>
        <taxon>Methanobrevibacter</taxon>
    </lineage>
</organism>
<evidence type="ECO:0000256" key="2">
    <source>
        <dbReference type="ARBA" id="ARBA00008114"/>
    </source>
</evidence>
<dbReference type="GO" id="GO:0016020">
    <property type="term" value="C:membrane"/>
    <property type="evidence" value="ECO:0007669"/>
    <property type="project" value="UniProtKB-SubCell"/>
</dbReference>
<feature type="transmembrane region" description="Helical" evidence="7">
    <location>
        <begin position="82"/>
        <end position="103"/>
    </location>
</feature>
<dbReference type="SUPFAM" id="SSF160240">
    <property type="entry name" value="Cation efflux protein cytoplasmic domain-like"/>
    <property type="match status" value="1"/>
</dbReference>
<keyword evidence="5 7" id="KW-1133">Transmembrane helix</keyword>
<dbReference type="EMBL" id="JADIIN010000020">
    <property type="protein sequence ID" value="MBF4468228.1"/>
    <property type="molecule type" value="Genomic_DNA"/>
</dbReference>
<comment type="subcellular location">
    <subcellularLocation>
        <location evidence="1">Membrane</location>
        <topology evidence="1">Multi-pass membrane protein</topology>
    </subcellularLocation>
</comment>
<dbReference type="GeneID" id="66132816"/>
<dbReference type="InterPro" id="IPR027470">
    <property type="entry name" value="Cation_efflux_CTD"/>
</dbReference>
<feature type="transmembrane region" description="Helical" evidence="7">
    <location>
        <begin position="12"/>
        <end position="34"/>
    </location>
</feature>
<name>A0A843AL24_METAZ</name>
<evidence type="ECO:0000313" key="10">
    <source>
        <dbReference type="EMBL" id="MBF4468228.1"/>
    </source>
</evidence>
<evidence type="ECO:0000259" key="8">
    <source>
        <dbReference type="Pfam" id="PF01545"/>
    </source>
</evidence>
<dbReference type="SUPFAM" id="SSF161111">
    <property type="entry name" value="Cation efflux protein transmembrane domain-like"/>
    <property type="match status" value="1"/>
</dbReference>
<dbReference type="InterPro" id="IPR036837">
    <property type="entry name" value="Cation_efflux_CTD_sf"/>
</dbReference>
<protein>
    <submittedName>
        <fullName evidence="10">Cation transporter</fullName>
    </submittedName>
</protein>
<feature type="domain" description="Cation efflux protein transmembrane" evidence="8">
    <location>
        <begin position="15"/>
        <end position="208"/>
    </location>
</feature>
<evidence type="ECO:0000256" key="6">
    <source>
        <dbReference type="ARBA" id="ARBA00023136"/>
    </source>
</evidence>
<reference evidence="10" key="1">
    <citation type="submission" date="2020-10" db="EMBL/GenBank/DDBJ databases">
        <title>Dehalococcoides mccartyi of a TCE/Cr reducing biochatode.</title>
        <authorList>
            <person name="Matturro B."/>
        </authorList>
    </citation>
    <scope>NUCLEOTIDE SEQUENCE</scope>
    <source>
        <strain evidence="10">Bin4</strain>
    </source>
</reference>
<dbReference type="Gene3D" id="3.30.70.1350">
    <property type="entry name" value="Cation efflux protein, cytoplasmic domain"/>
    <property type="match status" value="1"/>
</dbReference>
<dbReference type="AlphaFoldDB" id="A0A843AL24"/>
<dbReference type="InterPro" id="IPR050291">
    <property type="entry name" value="CDF_Transporter"/>
</dbReference>
<evidence type="ECO:0000256" key="7">
    <source>
        <dbReference type="SAM" id="Phobius"/>
    </source>
</evidence>
<feature type="domain" description="Cation efflux protein cytoplasmic" evidence="9">
    <location>
        <begin position="212"/>
        <end position="290"/>
    </location>
</feature>
<dbReference type="PANTHER" id="PTHR43840:SF15">
    <property type="entry name" value="MITOCHONDRIAL METAL TRANSPORTER 1-RELATED"/>
    <property type="match status" value="1"/>
</dbReference>
<evidence type="ECO:0000256" key="4">
    <source>
        <dbReference type="ARBA" id="ARBA00022692"/>
    </source>
</evidence>
<dbReference type="InterPro" id="IPR058533">
    <property type="entry name" value="Cation_efflux_TM"/>
</dbReference>
<dbReference type="GO" id="GO:0008324">
    <property type="term" value="F:monoatomic cation transmembrane transporter activity"/>
    <property type="evidence" value="ECO:0007669"/>
    <property type="project" value="InterPro"/>
</dbReference>
<dbReference type="PANTHER" id="PTHR43840">
    <property type="entry name" value="MITOCHONDRIAL METAL TRANSPORTER 1-RELATED"/>
    <property type="match status" value="1"/>
</dbReference>
<keyword evidence="4 7" id="KW-0812">Transmembrane</keyword>
<dbReference type="Gene3D" id="1.20.1510.10">
    <property type="entry name" value="Cation efflux protein transmembrane domain"/>
    <property type="match status" value="1"/>
</dbReference>
<dbReference type="RefSeq" id="WP_042701652.1">
    <property type="nucleotide sequence ID" value="NZ_AP019779.1"/>
</dbReference>
<feature type="transmembrane region" description="Helical" evidence="7">
    <location>
        <begin position="40"/>
        <end position="61"/>
    </location>
</feature>
<evidence type="ECO:0000256" key="3">
    <source>
        <dbReference type="ARBA" id="ARBA00022448"/>
    </source>
</evidence>
<dbReference type="Pfam" id="PF01545">
    <property type="entry name" value="Cation_efflux"/>
    <property type="match status" value="1"/>
</dbReference>
<feature type="transmembrane region" description="Helical" evidence="7">
    <location>
        <begin position="183"/>
        <end position="200"/>
    </location>
</feature>
<dbReference type="Proteomes" id="UP000658733">
    <property type="component" value="Unassembled WGS sequence"/>
</dbReference>
<feature type="transmembrane region" description="Helical" evidence="7">
    <location>
        <begin position="159"/>
        <end position="177"/>
    </location>
</feature>
<comment type="similarity">
    <text evidence="2">Belongs to the cation diffusion facilitator (CDF) transporter (TC 2.A.4) family.</text>
</comment>
<dbReference type="InterPro" id="IPR027469">
    <property type="entry name" value="Cation_efflux_TMD_sf"/>
</dbReference>
<evidence type="ECO:0000256" key="5">
    <source>
        <dbReference type="ARBA" id="ARBA00022989"/>
    </source>
</evidence>
<proteinExistence type="inferred from homology"/>
<gene>
    <name evidence="10" type="ORF">ISP01_02360</name>
</gene>
<evidence type="ECO:0000259" key="9">
    <source>
        <dbReference type="Pfam" id="PF16916"/>
    </source>
</evidence>
<feature type="transmembrane region" description="Helical" evidence="7">
    <location>
        <begin position="115"/>
        <end position="138"/>
    </location>
</feature>
<dbReference type="NCBIfam" id="TIGR01297">
    <property type="entry name" value="CDF"/>
    <property type="match status" value="1"/>
</dbReference>
<evidence type="ECO:0000256" key="1">
    <source>
        <dbReference type="ARBA" id="ARBA00004141"/>
    </source>
</evidence>
<dbReference type="FunFam" id="1.20.1510.10:FF:000006">
    <property type="entry name" value="Divalent cation efflux transporter"/>
    <property type="match status" value="1"/>
</dbReference>
<evidence type="ECO:0000313" key="11">
    <source>
        <dbReference type="Proteomes" id="UP000658733"/>
    </source>
</evidence>
<keyword evidence="3" id="KW-0813">Transport</keyword>
<dbReference type="Pfam" id="PF16916">
    <property type="entry name" value="ZT_dimer"/>
    <property type="match status" value="1"/>
</dbReference>
<comment type="caution">
    <text evidence="10">The sequence shown here is derived from an EMBL/GenBank/DDBJ whole genome shotgun (WGS) entry which is preliminary data.</text>
</comment>
<accession>A0A843AL24</accession>
<keyword evidence="6 7" id="KW-0472">Membrane</keyword>